<evidence type="ECO:0000313" key="4">
    <source>
        <dbReference type="Proteomes" id="UP000320496"/>
    </source>
</evidence>
<accession>A0A517Z175</accession>
<dbReference type="Gene3D" id="3.10.450.50">
    <property type="match status" value="1"/>
</dbReference>
<keyword evidence="1" id="KW-0732">Signal</keyword>
<name>A0A517Z175_9PLAN</name>
<dbReference type="InterPro" id="IPR011944">
    <property type="entry name" value="Steroid_delta5-4_isomerase"/>
</dbReference>
<feature type="signal peptide" evidence="1">
    <location>
        <begin position="1"/>
        <end position="26"/>
    </location>
</feature>
<sequence length="312" mass="34182" precursor="true">MVRTGLLSLGICAAAVLSFVPRPGVAQDDIAPGSVTEQEAAIHQAAVRFVELYNAGDADGIAALFAPDAEIMTRSGDAVRGRESIRASFAETFARTPDAAISLRMDDLRFLTDDVAVERGVTTYYPDGESPTVESRYTVVHVRKDGTWLMSAARTVEDVVLSNRERLRALEWLVGDWVDEGADSVVEASYAWSEDGNYLLQSFRVRTGSGVLMEGTQRIGWDPQAKRIRSWIFDSDGGFGEGVWTQVGDEWIVKLQSVLKDGSSAFSSRRLTPRGPDHIIVSMTDRVVDGESLPDLQVTMARRPPLPVDESE</sequence>
<organism evidence="3 4">
    <name type="scientific">Maioricimonas rarisocia</name>
    <dbReference type="NCBI Taxonomy" id="2528026"/>
    <lineage>
        <taxon>Bacteria</taxon>
        <taxon>Pseudomonadati</taxon>
        <taxon>Planctomycetota</taxon>
        <taxon>Planctomycetia</taxon>
        <taxon>Planctomycetales</taxon>
        <taxon>Planctomycetaceae</taxon>
        <taxon>Maioricimonas</taxon>
    </lineage>
</organism>
<dbReference type="SUPFAM" id="SSF54427">
    <property type="entry name" value="NTF2-like"/>
    <property type="match status" value="1"/>
</dbReference>
<dbReference type="InterPro" id="IPR027843">
    <property type="entry name" value="DUF4440"/>
</dbReference>
<keyword evidence="4" id="KW-1185">Reference proteome</keyword>
<dbReference type="KEGG" id="mri:Mal4_05050"/>
<dbReference type="EMBL" id="CP036275">
    <property type="protein sequence ID" value="QDU36221.1"/>
    <property type="molecule type" value="Genomic_DNA"/>
</dbReference>
<reference evidence="3 4" key="1">
    <citation type="submission" date="2019-02" db="EMBL/GenBank/DDBJ databases">
        <title>Deep-cultivation of Planctomycetes and their phenomic and genomic characterization uncovers novel biology.</title>
        <authorList>
            <person name="Wiegand S."/>
            <person name="Jogler M."/>
            <person name="Boedeker C."/>
            <person name="Pinto D."/>
            <person name="Vollmers J."/>
            <person name="Rivas-Marin E."/>
            <person name="Kohn T."/>
            <person name="Peeters S.H."/>
            <person name="Heuer A."/>
            <person name="Rast P."/>
            <person name="Oberbeckmann S."/>
            <person name="Bunk B."/>
            <person name="Jeske O."/>
            <person name="Meyerdierks A."/>
            <person name="Storesund J.E."/>
            <person name="Kallscheuer N."/>
            <person name="Luecker S."/>
            <person name="Lage O.M."/>
            <person name="Pohl T."/>
            <person name="Merkel B.J."/>
            <person name="Hornburger P."/>
            <person name="Mueller R.-W."/>
            <person name="Bruemmer F."/>
            <person name="Labrenz M."/>
            <person name="Spormann A.M."/>
            <person name="Op den Camp H."/>
            <person name="Overmann J."/>
            <person name="Amann R."/>
            <person name="Jetten M.S.M."/>
            <person name="Mascher T."/>
            <person name="Medema M.H."/>
            <person name="Devos D.P."/>
            <person name="Kaster A.-K."/>
            <person name="Ovreas L."/>
            <person name="Rohde M."/>
            <person name="Galperin M.Y."/>
            <person name="Jogler C."/>
        </authorList>
    </citation>
    <scope>NUCLEOTIDE SEQUENCE [LARGE SCALE GENOMIC DNA]</scope>
    <source>
        <strain evidence="3 4">Mal4</strain>
    </source>
</reference>
<evidence type="ECO:0000259" key="2">
    <source>
        <dbReference type="Pfam" id="PF14534"/>
    </source>
</evidence>
<proteinExistence type="predicted"/>
<dbReference type="Proteomes" id="UP000320496">
    <property type="component" value="Chromosome"/>
</dbReference>
<evidence type="ECO:0000313" key="3">
    <source>
        <dbReference type="EMBL" id="QDU36221.1"/>
    </source>
</evidence>
<dbReference type="InterPro" id="IPR032710">
    <property type="entry name" value="NTF2-like_dom_sf"/>
</dbReference>
<dbReference type="RefSeq" id="WP_145366907.1">
    <property type="nucleotide sequence ID" value="NZ_CP036275.1"/>
</dbReference>
<dbReference type="OrthoDB" id="263788at2"/>
<dbReference type="Pfam" id="PF14534">
    <property type="entry name" value="DUF4440"/>
    <property type="match status" value="1"/>
</dbReference>
<protein>
    <submittedName>
        <fullName evidence="3">SnoaL-like domain protein</fullName>
    </submittedName>
</protein>
<evidence type="ECO:0000256" key="1">
    <source>
        <dbReference type="SAM" id="SignalP"/>
    </source>
</evidence>
<feature type="domain" description="DUF4440" evidence="2">
    <location>
        <begin position="43"/>
        <end position="150"/>
    </location>
</feature>
<dbReference type="NCBIfam" id="TIGR02246">
    <property type="entry name" value="SgcJ/EcaC family oxidoreductase"/>
    <property type="match status" value="1"/>
</dbReference>
<gene>
    <name evidence="3" type="ORF">Mal4_05050</name>
</gene>
<feature type="chain" id="PRO_5021720667" evidence="1">
    <location>
        <begin position="27"/>
        <end position="312"/>
    </location>
</feature>
<dbReference type="AlphaFoldDB" id="A0A517Z175"/>